<dbReference type="AlphaFoldDB" id="A0A9W6P8N7"/>
<name>A0A9W6P8N7_9ACTN</name>
<feature type="signal peptide" evidence="2">
    <location>
        <begin position="1"/>
        <end position="27"/>
    </location>
</feature>
<feature type="region of interest" description="Disordered" evidence="1">
    <location>
        <begin position="44"/>
        <end position="65"/>
    </location>
</feature>
<feature type="chain" id="PRO_5040997889" description="DUF3558 domain-containing protein" evidence="2">
    <location>
        <begin position="28"/>
        <end position="238"/>
    </location>
</feature>
<evidence type="ECO:0000313" key="4">
    <source>
        <dbReference type="Proteomes" id="UP001165092"/>
    </source>
</evidence>
<keyword evidence="4" id="KW-1185">Reference proteome</keyword>
<dbReference type="PROSITE" id="PS51257">
    <property type="entry name" value="PROKAR_LIPOPROTEIN"/>
    <property type="match status" value="1"/>
</dbReference>
<accession>A0A9W6P8N7</accession>
<organism evidence="3 4">
    <name type="scientific">Nocardiopsis ansamitocini</name>
    <dbReference type="NCBI Taxonomy" id="1670832"/>
    <lineage>
        <taxon>Bacteria</taxon>
        <taxon>Bacillati</taxon>
        <taxon>Actinomycetota</taxon>
        <taxon>Actinomycetes</taxon>
        <taxon>Streptosporangiales</taxon>
        <taxon>Nocardiopsidaceae</taxon>
        <taxon>Nocardiopsis</taxon>
    </lineage>
</organism>
<dbReference type="EMBL" id="BSQG01000008">
    <property type="protein sequence ID" value="GLU49630.1"/>
    <property type="molecule type" value="Genomic_DNA"/>
</dbReference>
<dbReference type="RefSeq" id="WP_285761173.1">
    <property type="nucleotide sequence ID" value="NZ_BSQG01000008.1"/>
</dbReference>
<evidence type="ECO:0000313" key="3">
    <source>
        <dbReference type="EMBL" id="GLU49630.1"/>
    </source>
</evidence>
<keyword evidence="2" id="KW-0732">Signal</keyword>
<gene>
    <name evidence="3" type="ORF">Nans01_39810</name>
</gene>
<evidence type="ECO:0000256" key="2">
    <source>
        <dbReference type="SAM" id="SignalP"/>
    </source>
</evidence>
<protein>
    <recommendedName>
        <fullName evidence="5">DUF3558 domain-containing protein</fullName>
    </recommendedName>
</protein>
<comment type="caution">
    <text evidence="3">The sequence shown here is derived from an EMBL/GenBank/DDBJ whole genome shotgun (WGS) entry which is preliminary data.</text>
</comment>
<evidence type="ECO:0008006" key="5">
    <source>
        <dbReference type="Google" id="ProtNLM"/>
    </source>
</evidence>
<evidence type="ECO:0000256" key="1">
    <source>
        <dbReference type="SAM" id="MobiDB-lite"/>
    </source>
</evidence>
<sequence length="238" mass="24719">MRSHPPSPAARCALAAGAFMVAGSLLTGCSTMPFDLDFFDGASAEPSGEAAAPSTEPSAEEAPYAVPESCADVGATELVGSLVPENTTVEEEAGEVSGADEARQLSCVWSGGQAADPSGAAEEEPGDEAAVTRVESIALVFTINVDPSDRAEVVQAAGGEEEMNWEVDVDVDVDTYRTDDTDTLGGELKSVSTVDGSNRQLHLSLPGEFHVSVIAVSSDATQEDMERILVQAVEQARR</sequence>
<proteinExistence type="predicted"/>
<dbReference type="Proteomes" id="UP001165092">
    <property type="component" value="Unassembled WGS sequence"/>
</dbReference>
<reference evidence="3" key="1">
    <citation type="submission" date="2023-02" db="EMBL/GenBank/DDBJ databases">
        <title>Nocardiopsis ansamitocini NBRC 112285.</title>
        <authorList>
            <person name="Ichikawa N."/>
            <person name="Sato H."/>
            <person name="Tonouchi N."/>
        </authorList>
    </citation>
    <scope>NUCLEOTIDE SEQUENCE</scope>
    <source>
        <strain evidence="3">NBRC 112285</strain>
    </source>
</reference>